<reference evidence="3 4" key="2">
    <citation type="journal article" date="2014" name="Emerg. Microbes Infect.">
        <title>Potential impact on kidney infection: a whole-genome analysis of Leptospira santarosai serovar Shermani.</title>
        <authorList>
            <person name="Chou L.F."/>
            <person name="Chen T.W."/>
            <person name="Ko Y.C."/>
            <person name="Pan M.J."/>
            <person name="Tian Y.C."/>
            <person name="Chiu C.H."/>
            <person name="Tang P."/>
            <person name="Hung C.C."/>
            <person name="Yang C.W."/>
        </authorList>
    </citation>
    <scope>NUCLEOTIDE SEQUENCE</scope>
    <source>
        <strain evidence="3 4">LT 821</strain>
    </source>
</reference>
<accession>K8XV26</accession>
<evidence type="ECO:0000259" key="2">
    <source>
        <dbReference type="Pfam" id="PF08327"/>
    </source>
</evidence>
<dbReference type="Proteomes" id="UP000035800">
    <property type="component" value="Chromosome I"/>
</dbReference>
<dbReference type="InterPro" id="IPR023393">
    <property type="entry name" value="START-like_dom_sf"/>
</dbReference>
<dbReference type="Pfam" id="PF08327">
    <property type="entry name" value="AHSA1"/>
    <property type="match status" value="1"/>
</dbReference>
<dbReference type="InterPro" id="IPR013538">
    <property type="entry name" value="ASHA1/2-like_C"/>
</dbReference>
<dbReference type="KEGG" id="lst:LSS_17775"/>
<evidence type="ECO:0000313" key="4">
    <source>
        <dbReference type="Proteomes" id="UP000035800"/>
    </source>
</evidence>
<evidence type="ECO:0000313" key="3">
    <source>
        <dbReference type="EMBL" id="EKT85423.1"/>
    </source>
</evidence>
<proteinExistence type="inferred from homology"/>
<dbReference type="SUPFAM" id="SSF55961">
    <property type="entry name" value="Bet v1-like"/>
    <property type="match status" value="1"/>
</dbReference>
<sequence length="201" mass="23052">MLRRKTLPDLFGVKIRTSKQTVKRTSHSDIMKSKKEKRIKMTNTNQTNDELVITRIFNAPRETVFEAWTVPEQVMKWWGPKNFTSPVCNIDFRVGGKYLFCMRALDGQEFWSTGIYKEIVKSEKIVQTDSFSDKDGNSVPASEYGIPGYWPESLLVTLTFENHQGKTKLTLRHTGIPAGEVNDMTNASWNESLDKLEAILK</sequence>
<evidence type="ECO:0000256" key="1">
    <source>
        <dbReference type="ARBA" id="ARBA00006817"/>
    </source>
</evidence>
<comment type="similarity">
    <text evidence="1">Belongs to the AHA1 family.</text>
</comment>
<dbReference type="EMBL" id="CP006694">
    <property type="protein sequence ID" value="EKT85423.1"/>
    <property type="molecule type" value="Genomic_DNA"/>
</dbReference>
<gene>
    <name evidence="3" type="ORF">LSS_17775</name>
</gene>
<dbReference type="STRING" id="758847.LSS_17775"/>
<name>K8XV26_9LEPT</name>
<dbReference type="AlphaFoldDB" id="K8XV26"/>
<feature type="domain" description="Activator of Hsp90 ATPase homologue 1/2-like C-terminal" evidence="2">
    <location>
        <begin position="58"/>
        <end position="201"/>
    </location>
</feature>
<dbReference type="Gene3D" id="3.30.530.20">
    <property type="match status" value="1"/>
</dbReference>
<dbReference type="PATRIC" id="fig|758847.3.peg.3716"/>
<organism evidence="3 4">
    <name type="scientific">Leptospira santarosai serovar Shermani str. LT 821</name>
    <dbReference type="NCBI Taxonomy" id="758847"/>
    <lineage>
        <taxon>Bacteria</taxon>
        <taxon>Pseudomonadati</taxon>
        <taxon>Spirochaetota</taxon>
        <taxon>Spirochaetia</taxon>
        <taxon>Leptospirales</taxon>
        <taxon>Leptospiraceae</taxon>
        <taxon>Leptospira</taxon>
    </lineage>
</organism>
<reference evidence="3 4" key="1">
    <citation type="journal article" date="2012" name="Gene">
        <title>Sequence of Leptospira santarosai serovar Shermani genome and prediction of virulence-associated genes.</title>
        <authorList>
            <person name="Chou L.F."/>
            <person name="Chen Y.T."/>
            <person name="Lu C.W."/>
            <person name="Ko Y.C."/>
            <person name="Tang C.Y."/>
            <person name="Pan M.J."/>
            <person name="Tian Y.C."/>
            <person name="Chiu C.H."/>
            <person name="Hung C.C."/>
            <person name="Yang C.W."/>
        </authorList>
    </citation>
    <scope>NUCLEOTIDE SEQUENCE [LARGE SCALE GENOMIC DNA]</scope>
    <source>
        <strain evidence="3">LT 821</strain>
    </source>
</reference>
<protein>
    <submittedName>
        <fullName evidence="3">ATPase</fullName>
    </submittedName>
</protein>